<comment type="caution">
    <text evidence="1">The sequence shown here is derived from an EMBL/GenBank/DDBJ whole genome shotgun (WGS) entry which is preliminary data.</text>
</comment>
<evidence type="ECO:0000313" key="1">
    <source>
        <dbReference type="EMBL" id="KAI8530727.1"/>
    </source>
</evidence>
<reference evidence="1" key="1">
    <citation type="submission" date="2022-02" db="EMBL/GenBank/DDBJ databases">
        <title>Plant Genome Project.</title>
        <authorList>
            <person name="Zhang R.-G."/>
        </authorList>
    </citation>
    <scope>NUCLEOTIDE SEQUENCE</scope>
    <source>
        <tissue evidence="1">Leaves</tissue>
    </source>
</reference>
<proteinExistence type="predicted"/>
<name>A0ACC0LQW4_RHOML</name>
<protein>
    <submittedName>
        <fullName evidence="1">Uncharacterized protein</fullName>
    </submittedName>
</protein>
<organism evidence="1 2">
    <name type="scientific">Rhododendron molle</name>
    <name type="common">Chinese azalea</name>
    <name type="synonym">Azalea mollis</name>
    <dbReference type="NCBI Taxonomy" id="49168"/>
    <lineage>
        <taxon>Eukaryota</taxon>
        <taxon>Viridiplantae</taxon>
        <taxon>Streptophyta</taxon>
        <taxon>Embryophyta</taxon>
        <taxon>Tracheophyta</taxon>
        <taxon>Spermatophyta</taxon>
        <taxon>Magnoliopsida</taxon>
        <taxon>eudicotyledons</taxon>
        <taxon>Gunneridae</taxon>
        <taxon>Pentapetalae</taxon>
        <taxon>asterids</taxon>
        <taxon>Ericales</taxon>
        <taxon>Ericaceae</taxon>
        <taxon>Ericoideae</taxon>
        <taxon>Rhodoreae</taxon>
        <taxon>Rhododendron</taxon>
    </lineage>
</organism>
<dbReference type="EMBL" id="CM046398">
    <property type="protein sequence ID" value="KAI8530727.1"/>
    <property type="molecule type" value="Genomic_DNA"/>
</dbReference>
<evidence type="ECO:0000313" key="2">
    <source>
        <dbReference type="Proteomes" id="UP001062846"/>
    </source>
</evidence>
<keyword evidence="2" id="KW-1185">Reference proteome</keyword>
<sequence>MKQRRTKFKFYRSTETVSRHFNAVLQAVLRLHRMLLETPIPVPADYQDNRWNWFQWREGPTKQKRRTWKKTEEDALMKCMLNEAAEMWKAENGFKMGYFTHLEKEFPKVLPGCTLKANPHIDSKVRYWKSCWARIVDITNLSGFGWDNVNKRIDVEQEVWDAYEKAHSQKAKGLYGKSFPYFDDWCVIFGKDRATGAAAEDYDEMA</sequence>
<dbReference type="Proteomes" id="UP001062846">
    <property type="component" value="Chromosome 11"/>
</dbReference>
<accession>A0ACC0LQW4</accession>
<gene>
    <name evidence="1" type="ORF">RHMOL_Rhmol11G0082100</name>
</gene>